<dbReference type="Pfam" id="PF09844">
    <property type="entry name" value="DUF2071"/>
    <property type="match status" value="1"/>
</dbReference>
<proteinExistence type="predicted"/>
<dbReference type="InterPro" id="IPR018644">
    <property type="entry name" value="DUF2071"/>
</dbReference>
<sequence>MTGACVQSPPAHGCEGQNRRVPVERHAPALPGRAVIEQRWNRAVFVHWRVDPDEVASMLPAGTRPDVHDGAAWVGLVPFVLSEFRFLPLPPVPLVGTFTEINVRTYAIDDAGRRGVVFRTLEAEHLAPVLAARVLFGLPYRWARAGVRTDDAVIEYRSRRHGGRHPGTRLRARLGTDPVDTELSRFLTARWGLHERHLGRTIWAANSHEPWPLVSAELERLDDDLVADAGFPRLAGRTPDSVLAMPAGHPGFRSRFTAARGIA</sequence>
<dbReference type="PANTHER" id="PTHR39186">
    <property type="entry name" value="DUF2071 FAMILY PROTEIN"/>
    <property type="match status" value="1"/>
</dbReference>
<evidence type="ECO:0000256" key="1">
    <source>
        <dbReference type="SAM" id="MobiDB-lite"/>
    </source>
</evidence>
<dbReference type="OrthoDB" id="150993at2"/>
<gene>
    <name evidence="2" type="ORF">D8Y23_10550</name>
</gene>
<dbReference type="AlphaFoldDB" id="A0A3S3MX40"/>
<protein>
    <submittedName>
        <fullName evidence="2">DUF2071 domain-containing protein</fullName>
    </submittedName>
</protein>
<reference evidence="2 3" key="1">
    <citation type="journal article" date="2018" name="Front. Microbiol.">
        <title>Novel Insights Into Bacterial Dimethylsulfoniopropionate Catabolism in the East China Sea.</title>
        <authorList>
            <person name="Liu J."/>
            <person name="Liu J."/>
            <person name="Zhang S.H."/>
            <person name="Liang J."/>
            <person name="Lin H."/>
            <person name="Song D."/>
            <person name="Yang G.P."/>
            <person name="Todd J.D."/>
            <person name="Zhang X.H."/>
        </authorList>
    </citation>
    <scope>NUCLEOTIDE SEQUENCE [LARGE SCALE GENOMIC DNA]</scope>
    <source>
        <strain evidence="2 3">ZYFD042</strain>
    </source>
</reference>
<feature type="region of interest" description="Disordered" evidence="1">
    <location>
        <begin position="1"/>
        <end position="20"/>
    </location>
</feature>
<dbReference type="EMBL" id="RBZY01000035">
    <property type="protein sequence ID" value="RWR17953.1"/>
    <property type="molecule type" value="Genomic_DNA"/>
</dbReference>
<comment type="caution">
    <text evidence="2">The sequence shown here is derived from an EMBL/GenBank/DDBJ whole genome shotgun (WGS) entry which is preliminary data.</text>
</comment>
<dbReference type="InterPro" id="IPR023375">
    <property type="entry name" value="ADC_dom_sf"/>
</dbReference>
<dbReference type="Gene3D" id="2.40.400.10">
    <property type="entry name" value="Acetoacetate decarboxylase-like"/>
    <property type="match status" value="1"/>
</dbReference>
<organism evidence="2 3">
    <name type="scientific">Microbacterium enclense</name>
    <dbReference type="NCBI Taxonomy" id="993073"/>
    <lineage>
        <taxon>Bacteria</taxon>
        <taxon>Bacillati</taxon>
        <taxon>Actinomycetota</taxon>
        <taxon>Actinomycetes</taxon>
        <taxon>Micrococcales</taxon>
        <taxon>Microbacteriaceae</taxon>
        <taxon>Microbacterium</taxon>
    </lineage>
</organism>
<dbReference type="PANTHER" id="PTHR39186:SF1">
    <property type="entry name" value="DUF2071 DOMAIN-CONTAINING PROTEIN"/>
    <property type="match status" value="1"/>
</dbReference>
<accession>A0A3S3MX40</accession>
<evidence type="ECO:0000313" key="2">
    <source>
        <dbReference type="EMBL" id="RWR17953.1"/>
    </source>
</evidence>
<name>A0A3S3MX40_9MICO</name>
<evidence type="ECO:0000313" key="3">
    <source>
        <dbReference type="Proteomes" id="UP000285970"/>
    </source>
</evidence>
<dbReference type="Proteomes" id="UP000285970">
    <property type="component" value="Unassembled WGS sequence"/>
</dbReference>
<dbReference type="SUPFAM" id="SSF160104">
    <property type="entry name" value="Acetoacetate decarboxylase-like"/>
    <property type="match status" value="1"/>
</dbReference>